<evidence type="ECO:0000259" key="1">
    <source>
        <dbReference type="Pfam" id="PF04230"/>
    </source>
</evidence>
<feature type="domain" description="Polysaccharide pyruvyl transferase" evidence="1">
    <location>
        <begin position="16"/>
        <end position="306"/>
    </location>
</feature>
<evidence type="ECO:0000313" key="3">
    <source>
        <dbReference type="Proteomes" id="UP001205063"/>
    </source>
</evidence>
<dbReference type="RefSeq" id="WP_256135248.1">
    <property type="nucleotide sequence ID" value="NZ_JANGAB010000001.1"/>
</dbReference>
<sequence length="377" mass="43978">MSLKMLGILTWYKTYNYGSALQAYALVSKINSLGYHAEIIQYFPNENRLPFLRLSQFKRVIKRFLPALVRRLFWSQYKIKAKRFDAFFEESIPQSSKQYTSVEELRKSCEKYTAYLCGSDQIWTPTIQFLDPVYFLSFVPSSIGKISYAPSIGSTYIPTEKKSQMRMLISRIDYLSIREEHGATLVESLCGRRPEVVLDPTLLKDKIEWERFAIQPKFSEPYILCYFLGDRRPLREFALRLKKRTGYKLVVIPTRNKDLFFGDVREIQAGPREFVGLIQNAAYICTDSFHGTIFSINLGKNFFALQRHEIDDPENQNARLINILSRLDLSSRFITDEKSDADLKPIDYTSSKVKLAQERKRSLDYLVNALARYKEVE</sequence>
<dbReference type="GO" id="GO:0016740">
    <property type="term" value="F:transferase activity"/>
    <property type="evidence" value="ECO:0007669"/>
    <property type="project" value="UniProtKB-KW"/>
</dbReference>
<gene>
    <name evidence="2" type="ORF">NE646_01565</name>
</gene>
<name>A0AAW5KD03_9FIRM</name>
<keyword evidence="2" id="KW-0808">Transferase</keyword>
<organism evidence="2 3">
    <name type="scientific">Bittarella massiliensis</name>
    <name type="common">ex Durand et al. 2017</name>
    <dbReference type="NCBI Taxonomy" id="1720313"/>
    <lineage>
        <taxon>Bacteria</taxon>
        <taxon>Bacillati</taxon>
        <taxon>Bacillota</taxon>
        <taxon>Clostridia</taxon>
        <taxon>Eubacteriales</taxon>
        <taxon>Oscillospiraceae</taxon>
        <taxon>Bittarella (ex Durand et al. 2017)</taxon>
    </lineage>
</organism>
<evidence type="ECO:0000313" key="2">
    <source>
        <dbReference type="EMBL" id="MCQ4948358.1"/>
    </source>
</evidence>
<dbReference type="Pfam" id="PF04230">
    <property type="entry name" value="PS_pyruv_trans"/>
    <property type="match status" value="1"/>
</dbReference>
<accession>A0AAW5KD03</accession>
<proteinExistence type="predicted"/>
<comment type="caution">
    <text evidence="2">The sequence shown here is derived from an EMBL/GenBank/DDBJ whole genome shotgun (WGS) entry which is preliminary data.</text>
</comment>
<dbReference type="InterPro" id="IPR007345">
    <property type="entry name" value="Polysacch_pyruvyl_Trfase"/>
</dbReference>
<reference evidence="2" key="1">
    <citation type="submission" date="2022-06" db="EMBL/GenBank/DDBJ databases">
        <title>Isolation of gut microbiota from human fecal samples.</title>
        <authorList>
            <person name="Pamer E.G."/>
            <person name="Barat B."/>
            <person name="Waligurski E."/>
            <person name="Medina S."/>
            <person name="Paddock L."/>
            <person name="Mostad J."/>
        </authorList>
    </citation>
    <scope>NUCLEOTIDE SEQUENCE</scope>
    <source>
        <strain evidence="2">DFI.7.96</strain>
    </source>
</reference>
<dbReference type="EMBL" id="JANGAB010000001">
    <property type="protein sequence ID" value="MCQ4948358.1"/>
    <property type="molecule type" value="Genomic_DNA"/>
</dbReference>
<dbReference type="AlphaFoldDB" id="A0AAW5KD03"/>
<protein>
    <submittedName>
        <fullName evidence="2">Polysaccharide pyruvyl transferase family protein</fullName>
    </submittedName>
</protein>
<dbReference type="Proteomes" id="UP001205063">
    <property type="component" value="Unassembled WGS sequence"/>
</dbReference>